<comment type="caution">
    <text evidence="2">The sequence shown here is derived from an EMBL/GenBank/DDBJ whole genome shotgun (WGS) entry which is preliminary data.</text>
</comment>
<sequence>MRSCAQLLACGGIGLVPSGGSGTGWTERSSGVDPIEQELGNSIGVGIDPTESGSDRVWGLGNLNGVGADLTERPCALARLRSSRDGVGARPDGWIPPCPTPKVGCWSGGVRVGRRRFSSGRAPAPVRRSGRVSSRRDPSDGQVSSMVDFLIPLPRRGARAFIVSVVGHSYLITLLPLRLTISSYLSTMPLVLAVRRASAGKECRPYLCQVGYTTTDAPHTCIRSDARVGLTTSTGPDRRILVNFPESSWLDVSNEVVAHKVDDVNLIAHIPESPWMEVSKDKWSQAIAGDLDEEPVVPSQPCCEGSAHDFSEKPHIPETPWSQAPARDFSEKPRIPKTPWSQASTRDFSKKPRIPETPWSQALAHDFNEKPRIPETPWSQAPVRDFSEKPRIPETP</sequence>
<proteinExistence type="predicted"/>
<reference evidence="2 3" key="1">
    <citation type="journal article" date="2014" name="Agronomy (Basel)">
        <title>A Draft Genome Sequence for Ensete ventricosum, the Drought-Tolerant Tree Against Hunger.</title>
        <authorList>
            <person name="Harrison J."/>
            <person name="Moore K.A."/>
            <person name="Paszkiewicz K."/>
            <person name="Jones T."/>
            <person name="Grant M."/>
            <person name="Ambacheew D."/>
            <person name="Muzemil S."/>
            <person name="Studholme D.J."/>
        </authorList>
    </citation>
    <scope>NUCLEOTIDE SEQUENCE [LARGE SCALE GENOMIC DNA]</scope>
</reference>
<dbReference type="AlphaFoldDB" id="A0A426YBB7"/>
<gene>
    <name evidence="2" type="ORF">B296_00020066</name>
</gene>
<evidence type="ECO:0000256" key="1">
    <source>
        <dbReference type="SAM" id="MobiDB-lite"/>
    </source>
</evidence>
<feature type="region of interest" description="Disordered" evidence="1">
    <location>
        <begin position="116"/>
        <end position="142"/>
    </location>
</feature>
<accession>A0A426YBB7</accession>
<protein>
    <submittedName>
        <fullName evidence="2">Uncharacterized protein</fullName>
    </submittedName>
</protein>
<evidence type="ECO:0000313" key="3">
    <source>
        <dbReference type="Proteomes" id="UP000287651"/>
    </source>
</evidence>
<organism evidence="2 3">
    <name type="scientific">Ensete ventricosum</name>
    <name type="common">Abyssinian banana</name>
    <name type="synonym">Musa ensete</name>
    <dbReference type="NCBI Taxonomy" id="4639"/>
    <lineage>
        <taxon>Eukaryota</taxon>
        <taxon>Viridiplantae</taxon>
        <taxon>Streptophyta</taxon>
        <taxon>Embryophyta</taxon>
        <taxon>Tracheophyta</taxon>
        <taxon>Spermatophyta</taxon>
        <taxon>Magnoliopsida</taxon>
        <taxon>Liliopsida</taxon>
        <taxon>Zingiberales</taxon>
        <taxon>Musaceae</taxon>
        <taxon>Ensete</taxon>
    </lineage>
</organism>
<feature type="compositionally biased region" description="Basic and acidic residues" evidence="1">
    <location>
        <begin position="306"/>
        <end position="316"/>
    </location>
</feature>
<feature type="region of interest" description="Disordered" evidence="1">
    <location>
        <begin position="20"/>
        <end position="51"/>
    </location>
</feature>
<evidence type="ECO:0000313" key="2">
    <source>
        <dbReference type="EMBL" id="RRT49043.1"/>
    </source>
</evidence>
<feature type="compositionally biased region" description="Basic and acidic residues" evidence="1">
    <location>
        <begin position="385"/>
        <end position="396"/>
    </location>
</feature>
<dbReference type="Proteomes" id="UP000287651">
    <property type="component" value="Unassembled WGS sequence"/>
</dbReference>
<dbReference type="EMBL" id="AMZH03013572">
    <property type="protein sequence ID" value="RRT49043.1"/>
    <property type="molecule type" value="Genomic_DNA"/>
</dbReference>
<name>A0A426YBB7_ENSVE</name>
<feature type="region of interest" description="Disordered" evidence="1">
    <location>
        <begin position="294"/>
        <end position="396"/>
    </location>
</feature>